<feature type="region of interest" description="Disordered" evidence="1">
    <location>
        <begin position="472"/>
        <end position="495"/>
    </location>
</feature>
<dbReference type="EMBL" id="BMAO01004860">
    <property type="protein sequence ID" value="GFQ97525.1"/>
    <property type="molecule type" value="Genomic_DNA"/>
</dbReference>
<proteinExistence type="predicted"/>
<sequence>MEYRCDPCNLEFTDFEQYLEHECKSYNEQLLTQMSNMETWTFEKLFHGFTTPNESQSGKIPTNEKNMLLMTDKYLEVGSLYSGSNNHSANSLHIETSNERDTSLTGIYNIESCLQTQFPVHQPSSEVNFIQPFMSSGHRQMRKINTQINTSPISVSLGLSPKQSSNCAMNQYCNTNQNSASAEYGEMQYNLRQMNPEFNRYQTCVLSEYSPLEFVNYEMNEHLDRNQQNVSPQCNEIESFRQVENQIFNNPFATYEYSQIKLDRHETNPQFDTNQPNVPSEYSHMDNYDKEMNPQQLEINQLISSSEYSQMEYGKYKMNPQQLDINQLILPSEYSRNEYGRYEMIPQHDTNQLIMSSDCSHLEYCTEKMNPQINENERTVTNAIENHSFMRRISSQQLTTVNEIDIEPPQNFKCNQPSIDSIESFFNGETKYANTKPLQQMEAINTSVIQNGIQDEIFNNKTLVFNASFKEDSNVDSKGTPKECDDSRRSISNKRNPIGCNPYHKRTFECCLSEEKFRETLNFTRLSGIGTEPNAYDSWSSQPKKRKVIKKLTEAEALESQKKSDLSDYDSTNDEDTFGDLLANRKEIVMLRWTP</sequence>
<accession>A0A8X6G5U9</accession>
<dbReference type="AlphaFoldDB" id="A0A8X6G5U9"/>
<dbReference type="Proteomes" id="UP000887116">
    <property type="component" value="Unassembled WGS sequence"/>
</dbReference>
<evidence type="ECO:0000256" key="1">
    <source>
        <dbReference type="SAM" id="MobiDB-lite"/>
    </source>
</evidence>
<keyword evidence="3" id="KW-1185">Reference proteome</keyword>
<evidence type="ECO:0000313" key="2">
    <source>
        <dbReference type="EMBL" id="GFQ97525.1"/>
    </source>
</evidence>
<organism evidence="2 3">
    <name type="scientific">Trichonephila clavata</name>
    <name type="common">Joro spider</name>
    <name type="synonym">Nephila clavata</name>
    <dbReference type="NCBI Taxonomy" id="2740835"/>
    <lineage>
        <taxon>Eukaryota</taxon>
        <taxon>Metazoa</taxon>
        <taxon>Ecdysozoa</taxon>
        <taxon>Arthropoda</taxon>
        <taxon>Chelicerata</taxon>
        <taxon>Arachnida</taxon>
        <taxon>Araneae</taxon>
        <taxon>Araneomorphae</taxon>
        <taxon>Entelegynae</taxon>
        <taxon>Araneoidea</taxon>
        <taxon>Nephilidae</taxon>
        <taxon>Trichonephila</taxon>
    </lineage>
</organism>
<evidence type="ECO:0000313" key="3">
    <source>
        <dbReference type="Proteomes" id="UP000887116"/>
    </source>
</evidence>
<name>A0A8X6G5U9_TRICU</name>
<protein>
    <submittedName>
        <fullName evidence="2">Uncharacterized protein</fullName>
    </submittedName>
</protein>
<reference evidence="2" key="1">
    <citation type="submission" date="2020-07" db="EMBL/GenBank/DDBJ databases">
        <title>Multicomponent nature underlies the extraordinary mechanical properties of spider dragline silk.</title>
        <authorList>
            <person name="Kono N."/>
            <person name="Nakamura H."/>
            <person name="Mori M."/>
            <person name="Yoshida Y."/>
            <person name="Ohtoshi R."/>
            <person name="Malay A.D."/>
            <person name="Moran D.A.P."/>
            <person name="Tomita M."/>
            <person name="Numata K."/>
            <person name="Arakawa K."/>
        </authorList>
    </citation>
    <scope>NUCLEOTIDE SEQUENCE</scope>
</reference>
<gene>
    <name evidence="2" type="ORF">TNCT_617771</name>
</gene>
<feature type="compositionally biased region" description="Basic and acidic residues" evidence="1">
    <location>
        <begin position="472"/>
        <end position="489"/>
    </location>
</feature>
<comment type="caution">
    <text evidence="2">The sequence shown here is derived from an EMBL/GenBank/DDBJ whole genome shotgun (WGS) entry which is preliminary data.</text>
</comment>